<feature type="coiled-coil region" evidence="1">
    <location>
        <begin position="503"/>
        <end position="530"/>
    </location>
</feature>
<evidence type="ECO:0000313" key="4">
    <source>
        <dbReference type="EnsemblPlants" id="EMT28317"/>
    </source>
</evidence>
<proteinExistence type="predicted"/>
<feature type="region of interest" description="Disordered" evidence="2">
    <location>
        <begin position="579"/>
        <end position="606"/>
    </location>
</feature>
<dbReference type="InterPro" id="IPR019607">
    <property type="entry name" value="Putative_zinc-finger_domain"/>
</dbReference>
<sequence length="1785" mass="198917">MIWYASGGYGWSCPKFNCYLSEAALQSQLLALSNAGKYVQAAAQVTSATFPGKGGSSLSLSNILPQKTVAPSYKKTLRVNQGQFKLGTSRNLAWLKPVPSDNLVISFSDDDIETDSGMSKQVGGKGSKANTQVTHKPGMSMQTRLMREEAPQQKIRAANIGSTKWSANPHTLRNSAAGRGSGATFSRREPPIRQVTPLKSSQKDGTGMGVKSADDKLESLRHKIAARENELKVQKRPISPGFVKEADCSTDQTRPPLEKIGFEASNSGRHAHLDGPFGHDGRPVKRLKPNQQCFDNQVGGDLVTLVTPGSSLGNDNVQSSERRDHIENGITINCKGNETEHAITTESSDQMHIGGTAMNLLSSKSHHMVLQDGGNHAMVECHSKLAGPPFTSEQPMAEDTSALVPVTSVPAGANVDRSSIHVKDHIFSNQDWQQVKPVGTSTVSNERLHLQPGMENADLLNRSGQVGTRGQNTTLLSLLEMEELQDRELEVAQEHRRKCEVEEREALRAYRKAQKALIEANERCAILRGKREVCSAQVHGLIAENSSLAQCSNIQNAGRGFVMPSLLNSQFHADLQMPEIRGGRSSSPYQDEPPQQPVDKHEARSRHCDELAAGIADPKFASTVHDNSEPSHYREEDLLFSSKRARSECTSNLENEETIHAYLEENREPSGDNGQDYELLEASLRSRLVQKFARNPHLNNSGEVTEEHAEVTEQGKQPANVELQLQDADEIMTNPEGSHFVTYPSHLYSYNLWLPYALHLMMTCICGERLSIARYTLRTFVVKLIDQLDNGQAIRLLKYPHGTAELANDGADCVEKMSGLSNSSNALSMGNCDPEDNISSLGELCAPSSVNSLIFPSSAPLNAAKHIKWVVHGFCINDSITSNVASDATVSDQYMIQDRVEENLKMVSTATKDKDMVHSGIDPFWPFCMFELRGKCNDEECQWQHIENHAWRKSNDTKHAMSSVSGRSPYDLFQHILPVPTYRVGSNLIRADLNLMQSVLASSIWQYWQRGFCASFPLPLSVQRVLPSDAPFLQAGDGSIADFDRNRQLSNLRMLDGRKNKIVQGSVDVELFLEAALGLYCGKVNKPDRLKALLLLARSIEADPSRVILWVFYLHIYYQKDEGLGKDDMFSHAVQHNVYSYELWLMYINSRLRFDDRLDAYNDALSMLCQMPADTDNELKDRSAFILDIFLQMIYFLCMSGNVDKAISRIYGILPAATADCSGEKLLSDAISCLTVSDRCIFWISCLYISIYRKLPEEICDQLEFPKDIPRMLVWHPIELRVDNRRQVTELLKHVADKMSLDINETVKNGDPSYLKLSQFLAVNHISCLAALEGLQSSVDMLMKYMKEYPMCPNILLFAARICQKYGTCPGLKGFDELLMDWPKEVQGVQCLWNQYAEHALADNIELAEKILARWFEEYGKNGNLHSSAAVCMAEVGNEVSEQPQEVCSGPSASEDQVYWLLNLSLYRMLENNLQEAQVAVNKALKLARGESYEHCLREHAAINMLERPSCTDTQARATLNLMSGYLADLRNLPVKELLSRRFIQNVKKHKLRQLIDDTIGPASADSSVINSTLEVCYGQSLLPEKIGGVKYLVDFVESVMEVLPANYRLALAVGTFVVKHYTGSDPTSMSTRFWASSVLINAIFRAVPVAPESVWIEGANLLEKLQAAETVKRFHQQATSVYPFSFKLWHAYLTACKASGSNTDSITEAARQRGIELNGHGIYGDDVGGDDDDGDGFLFVWAGKFMAMRPDPVGRLMVKDTRHIYMVYWLAYHPTQRGVSFWPT</sequence>
<reference evidence="4" key="1">
    <citation type="submission" date="2015-06" db="UniProtKB">
        <authorList>
            <consortium name="EnsemblPlants"/>
        </authorList>
    </citation>
    <scope>IDENTIFICATION</scope>
</reference>
<dbReference type="InterPro" id="IPR039278">
    <property type="entry name" value="Red1"/>
</dbReference>
<dbReference type="GO" id="GO:0005634">
    <property type="term" value="C:nucleus"/>
    <property type="evidence" value="ECO:0007669"/>
    <property type="project" value="TreeGrafter"/>
</dbReference>
<name>M8CLQ2_AEGTA</name>
<feature type="region of interest" description="Disordered" evidence="2">
    <location>
        <begin position="115"/>
        <end position="134"/>
    </location>
</feature>
<dbReference type="GO" id="GO:0000178">
    <property type="term" value="C:exosome (RNase complex)"/>
    <property type="evidence" value="ECO:0007669"/>
    <property type="project" value="TreeGrafter"/>
</dbReference>
<evidence type="ECO:0000256" key="1">
    <source>
        <dbReference type="SAM" id="Coils"/>
    </source>
</evidence>
<dbReference type="PANTHER" id="PTHR21563:SF3">
    <property type="entry name" value="ZINC FINGER C3H1 DOMAIN-CONTAINING PROTEIN"/>
    <property type="match status" value="1"/>
</dbReference>
<accession>M8CLQ2</accession>
<protein>
    <recommendedName>
        <fullName evidence="3">Putative zinc-finger domain-containing protein</fullName>
    </recommendedName>
</protein>
<feature type="compositionally biased region" description="Polar residues" evidence="2">
    <location>
        <begin position="165"/>
        <end position="174"/>
    </location>
</feature>
<keyword evidence="1" id="KW-0175">Coiled coil</keyword>
<evidence type="ECO:0000259" key="3">
    <source>
        <dbReference type="Pfam" id="PF10650"/>
    </source>
</evidence>
<dbReference type="Pfam" id="PF10650">
    <property type="entry name" value="zf-C3H1"/>
    <property type="match status" value="1"/>
</dbReference>
<dbReference type="EnsemblPlants" id="EMT28317">
    <property type="protein sequence ID" value="EMT28317"/>
    <property type="gene ID" value="F775_16609"/>
</dbReference>
<organism evidence="4">
    <name type="scientific">Aegilops tauschii</name>
    <name type="common">Tausch's goatgrass</name>
    <name type="synonym">Aegilops squarrosa</name>
    <dbReference type="NCBI Taxonomy" id="37682"/>
    <lineage>
        <taxon>Eukaryota</taxon>
        <taxon>Viridiplantae</taxon>
        <taxon>Streptophyta</taxon>
        <taxon>Embryophyta</taxon>
        <taxon>Tracheophyta</taxon>
        <taxon>Spermatophyta</taxon>
        <taxon>Magnoliopsida</taxon>
        <taxon>Liliopsida</taxon>
        <taxon>Poales</taxon>
        <taxon>Poaceae</taxon>
        <taxon>BOP clade</taxon>
        <taxon>Pooideae</taxon>
        <taxon>Triticodae</taxon>
        <taxon>Triticeae</taxon>
        <taxon>Triticinae</taxon>
        <taxon>Aegilops</taxon>
    </lineage>
</organism>
<evidence type="ECO:0000256" key="2">
    <source>
        <dbReference type="SAM" id="MobiDB-lite"/>
    </source>
</evidence>
<dbReference type="PANTHER" id="PTHR21563">
    <property type="entry name" value="ZINC FINGER C3H1 DOMAIN-CONTAINING PROTEIN"/>
    <property type="match status" value="1"/>
</dbReference>
<feature type="region of interest" description="Disordered" evidence="2">
    <location>
        <begin position="165"/>
        <end position="187"/>
    </location>
</feature>
<feature type="domain" description="Putative zinc-finger" evidence="3">
    <location>
        <begin position="927"/>
        <end position="946"/>
    </location>
</feature>